<dbReference type="Proteomes" id="UP001165060">
    <property type="component" value="Unassembled WGS sequence"/>
</dbReference>
<evidence type="ECO:0000313" key="2">
    <source>
        <dbReference type="Proteomes" id="UP001165060"/>
    </source>
</evidence>
<sequence>KAEKALLRQWPEPQIMIRKAEKV</sequence>
<accession>A0ABQ6MBA3</accession>
<gene>
    <name evidence="1" type="ORF">TeGR_g14357</name>
</gene>
<protein>
    <submittedName>
        <fullName evidence="1">Uncharacterized protein</fullName>
    </submittedName>
</protein>
<proteinExistence type="predicted"/>
<dbReference type="EMBL" id="BRYB01003944">
    <property type="protein sequence ID" value="GMI23112.1"/>
    <property type="molecule type" value="Genomic_DNA"/>
</dbReference>
<name>A0ABQ6MBA3_9STRA</name>
<reference evidence="1 2" key="1">
    <citation type="journal article" date="2023" name="Commun. Biol.">
        <title>Genome analysis of Parmales, the sister group of diatoms, reveals the evolutionary specialization of diatoms from phago-mixotrophs to photoautotrophs.</title>
        <authorList>
            <person name="Ban H."/>
            <person name="Sato S."/>
            <person name="Yoshikawa S."/>
            <person name="Yamada K."/>
            <person name="Nakamura Y."/>
            <person name="Ichinomiya M."/>
            <person name="Sato N."/>
            <person name="Blanc-Mathieu R."/>
            <person name="Endo H."/>
            <person name="Kuwata A."/>
            <person name="Ogata H."/>
        </authorList>
    </citation>
    <scope>NUCLEOTIDE SEQUENCE [LARGE SCALE GENOMIC DNA]</scope>
</reference>
<feature type="non-terminal residue" evidence="1">
    <location>
        <position position="1"/>
    </location>
</feature>
<comment type="caution">
    <text evidence="1">The sequence shown here is derived from an EMBL/GenBank/DDBJ whole genome shotgun (WGS) entry which is preliminary data.</text>
</comment>
<evidence type="ECO:0000313" key="1">
    <source>
        <dbReference type="EMBL" id="GMI23112.1"/>
    </source>
</evidence>
<keyword evidence="2" id="KW-1185">Reference proteome</keyword>
<organism evidence="1 2">
    <name type="scientific">Tetraparma gracilis</name>
    <dbReference type="NCBI Taxonomy" id="2962635"/>
    <lineage>
        <taxon>Eukaryota</taxon>
        <taxon>Sar</taxon>
        <taxon>Stramenopiles</taxon>
        <taxon>Ochrophyta</taxon>
        <taxon>Bolidophyceae</taxon>
        <taxon>Parmales</taxon>
        <taxon>Triparmaceae</taxon>
        <taxon>Tetraparma</taxon>
    </lineage>
</organism>